<name>A0A327P6T9_9BACT</name>
<dbReference type="Proteomes" id="UP000249610">
    <property type="component" value="Unassembled WGS sequence"/>
</dbReference>
<dbReference type="NCBIfam" id="TIGR04149">
    <property type="entry name" value="GG_sam_targ_CFB"/>
    <property type="match status" value="1"/>
</dbReference>
<sequence>MKKLSLGKLNLLSDEVLERSQLAMIYGGSGGCSACGWSGYGNLPPICDLTMSDAKAHAEAWPGTYWCCDQCSTTSYCGS</sequence>
<dbReference type="PROSITE" id="PS51257">
    <property type="entry name" value="PROKAR_LIPOPROTEIN"/>
    <property type="match status" value="1"/>
</dbReference>
<keyword evidence="2" id="KW-1185">Reference proteome</keyword>
<dbReference type="InterPro" id="IPR026408">
    <property type="entry name" value="GG_sam_targ_CFB"/>
</dbReference>
<reference evidence="1 2" key="1">
    <citation type="submission" date="2018-06" db="EMBL/GenBank/DDBJ databases">
        <title>Genomic Encyclopedia of Archaeal and Bacterial Type Strains, Phase II (KMG-II): from individual species to whole genera.</title>
        <authorList>
            <person name="Goeker M."/>
        </authorList>
    </citation>
    <scope>NUCLEOTIDE SEQUENCE [LARGE SCALE GENOMIC DNA]</scope>
    <source>
        <strain evidence="1 2">DSM 23446</strain>
    </source>
</reference>
<dbReference type="RefSeq" id="WP_111612678.1">
    <property type="nucleotide sequence ID" value="NZ_QLLK01000010.1"/>
</dbReference>
<organism evidence="1 2">
    <name type="scientific">Algoriphagus yeomjeoni</name>
    <dbReference type="NCBI Taxonomy" id="291403"/>
    <lineage>
        <taxon>Bacteria</taxon>
        <taxon>Pseudomonadati</taxon>
        <taxon>Bacteroidota</taxon>
        <taxon>Cytophagia</taxon>
        <taxon>Cytophagales</taxon>
        <taxon>Cyclobacteriaceae</taxon>
        <taxon>Algoriphagus</taxon>
    </lineage>
</organism>
<accession>A0A327P6T9</accession>
<evidence type="ECO:0000313" key="1">
    <source>
        <dbReference type="EMBL" id="RAI86794.1"/>
    </source>
</evidence>
<dbReference type="OrthoDB" id="828061at2"/>
<protein>
    <submittedName>
        <fullName evidence="1">Natural product</fullName>
    </submittedName>
</protein>
<gene>
    <name evidence="1" type="ORF">LV83_03351</name>
</gene>
<dbReference type="AlphaFoldDB" id="A0A327P6T9"/>
<proteinExistence type="predicted"/>
<dbReference type="EMBL" id="QLLK01000010">
    <property type="protein sequence ID" value="RAI86794.1"/>
    <property type="molecule type" value="Genomic_DNA"/>
</dbReference>
<evidence type="ECO:0000313" key="2">
    <source>
        <dbReference type="Proteomes" id="UP000249610"/>
    </source>
</evidence>
<comment type="caution">
    <text evidence="1">The sequence shown here is derived from an EMBL/GenBank/DDBJ whole genome shotgun (WGS) entry which is preliminary data.</text>
</comment>